<dbReference type="Proteomes" id="UP000587702">
    <property type="component" value="Unassembled WGS sequence"/>
</dbReference>
<organism evidence="9 22">
    <name type="scientific">Marine Group I thaumarchaeote</name>
    <dbReference type="NCBI Taxonomy" id="2511932"/>
    <lineage>
        <taxon>Archaea</taxon>
        <taxon>Nitrososphaerota</taxon>
        <taxon>Marine Group I</taxon>
    </lineage>
</organism>
<dbReference type="Proteomes" id="UP000547822">
    <property type="component" value="Unassembled WGS sequence"/>
</dbReference>
<dbReference type="InterPro" id="IPR006166">
    <property type="entry name" value="ERCC4_domain"/>
</dbReference>
<feature type="domain" description="Helix-hairpin-helix DNA-binding motif class 1" evidence="7">
    <location>
        <begin position="190"/>
        <end position="209"/>
    </location>
</feature>
<evidence type="ECO:0000313" key="17">
    <source>
        <dbReference type="Proteomes" id="UP000535457"/>
    </source>
</evidence>
<dbReference type="InterPro" id="IPR010994">
    <property type="entry name" value="RuvA_2-like"/>
</dbReference>
<evidence type="ECO:0000256" key="6">
    <source>
        <dbReference type="ARBA" id="ARBA00023204"/>
    </source>
</evidence>
<evidence type="ECO:0000256" key="5">
    <source>
        <dbReference type="ARBA" id="ARBA00023125"/>
    </source>
</evidence>
<dbReference type="SMART" id="SM00891">
    <property type="entry name" value="ERCC4"/>
    <property type="match status" value="1"/>
</dbReference>
<evidence type="ECO:0000313" key="14">
    <source>
        <dbReference type="EMBL" id="NWK07448.1"/>
    </source>
</evidence>
<dbReference type="EMBL" id="JACATD010000001">
    <property type="protein sequence ID" value="NWK00495.1"/>
    <property type="molecule type" value="Genomic_DNA"/>
</dbReference>
<dbReference type="GO" id="GO:1901255">
    <property type="term" value="P:nucleotide-excision repair involved in interstrand cross-link repair"/>
    <property type="evidence" value="ECO:0007669"/>
    <property type="project" value="TreeGrafter"/>
</dbReference>
<keyword evidence="6" id="KW-0234">DNA repair</keyword>
<name>A0A7K4M7Z9_9ARCH</name>
<gene>
    <name evidence="13" type="ORF">HX840_01060</name>
    <name evidence="14" type="ORF">HX847_03385</name>
    <name evidence="10" type="ORF">HX848_01420</name>
    <name evidence="15" type="ORF">HX853_01045</name>
    <name evidence="12" type="ORF">HX854_01600</name>
    <name evidence="11" type="ORF">HX858_03295</name>
    <name evidence="9" type="ORF">HX860_01040</name>
</gene>
<evidence type="ECO:0000256" key="2">
    <source>
        <dbReference type="ARBA" id="ARBA00022759"/>
    </source>
</evidence>
<dbReference type="EMBL" id="JACATI010000001">
    <property type="protein sequence ID" value="NWJ19657.1"/>
    <property type="molecule type" value="Genomic_DNA"/>
</dbReference>
<dbReference type="SUPFAM" id="SSF47781">
    <property type="entry name" value="RuvA domain 2-like"/>
    <property type="match status" value="1"/>
</dbReference>
<proteinExistence type="predicted"/>
<evidence type="ECO:0000313" key="12">
    <source>
        <dbReference type="EMBL" id="NWJ83426.1"/>
    </source>
</evidence>
<dbReference type="CDD" id="cd20075">
    <property type="entry name" value="XPF_nuclease_XPF_arch"/>
    <property type="match status" value="1"/>
</dbReference>
<sequence length="228" mass="25661">MKLENLRIIVDERERKSGIPELLKSVGLNVEMKTLPIGDYIVAPETIVERKSIRDLMSSVFDGRLFDQCSRLKEHFQYPIVLIEGNVDEIEEITENPLIFYGAISTVVLDFKIPVIPTPNAIHTAKLLVSLCSRKDSPKGPYLKKIKKSSDLQKQQLSVLCSLPGIGEKFAVRMLEKFGTPFKVFTATATELAKVEGLGEARAKKIRKMLESTSKFLKKSNQKTLHDT</sequence>
<evidence type="ECO:0000259" key="7">
    <source>
        <dbReference type="SMART" id="SM00278"/>
    </source>
</evidence>
<dbReference type="Gene3D" id="3.40.50.10130">
    <property type="match status" value="1"/>
</dbReference>
<dbReference type="GO" id="GO:0000724">
    <property type="term" value="P:double-strand break repair via homologous recombination"/>
    <property type="evidence" value="ECO:0007669"/>
    <property type="project" value="TreeGrafter"/>
</dbReference>
<evidence type="ECO:0000313" key="13">
    <source>
        <dbReference type="EMBL" id="NWK00495.1"/>
    </source>
</evidence>
<dbReference type="Gene3D" id="1.10.150.20">
    <property type="entry name" value="5' to 3' exonuclease, C-terminal subdomain"/>
    <property type="match status" value="1"/>
</dbReference>
<dbReference type="InterPro" id="IPR003583">
    <property type="entry name" value="Hlx-hairpin-Hlx_DNA-bd_motif"/>
</dbReference>
<accession>A0A7K4M7Z9</accession>
<evidence type="ECO:0000313" key="11">
    <source>
        <dbReference type="EMBL" id="NWJ56775.1"/>
    </source>
</evidence>
<dbReference type="Proteomes" id="UP000563820">
    <property type="component" value="Unassembled WGS sequence"/>
</dbReference>
<dbReference type="Pfam" id="PF02732">
    <property type="entry name" value="ERCC4"/>
    <property type="match status" value="1"/>
</dbReference>
<keyword evidence="1" id="KW-0540">Nuclease</keyword>
<dbReference type="EMBL" id="JACATH010000002">
    <property type="protein sequence ID" value="NWJ56775.1"/>
    <property type="molecule type" value="Genomic_DNA"/>
</dbReference>
<evidence type="ECO:0000313" key="21">
    <source>
        <dbReference type="Proteomes" id="UP000575480"/>
    </source>
</evidence>
<evidence type="ECO:0000313" key="19">
    <source>
        <dbReference type="Proteomes" id="UP000559282"/>
    </source>
</evidence>
<dbReference type="GO" id="GO:0003697">
    <property type="term" value="F:single-stranded DNA binding"/>
    <property type="evidence" value="ECO:0007669"/>
    <property type="project" value="TreeGrafter"/>
</dbReference>
<reference evidence="9" key="2">
    <citation type="submission" date="2020-06" db="EMBL/GenBank/DDBJ databases">
        <authorList>
            <person name="Wang Y."/>
        </authorList>
    </citation>
    <scope>NUCLEOTIDE SEQUENCE</scope>
    <source>
        <strain evidence="9">L14</strain>
        <strain evidence="11">L15a</strain>
        <strain evidence="15">L19a</strain>
        <strain evidence="14">T1C4</strain>
        <strain evidence="10">T1L11</strain>
        <strain evidence="13">T1L9</strain>
        <strain evidence="12">T3L1</strain>
    </source>
</reference>
<dbReference type="PANTHER" id="PTHR10150">
    <property type="entry name" value="DNA REPAIR ENDONUCLEASE XPF"/>
    <property type="match status" value="1"/>
</dbReference>
<evidence type="ECO:0000313" key="22">
    <source>
        <dbReference type="Proteomes" id="UP000587702"/>
    </source>
</evidence>
<evidence type="ECO:0000259" key="8">
    <source>
        <dbReference type="SMART" id="SM00891"/>
    </source>
</evidence>
<dbReference type="EMBL" id="JACATG010000001">
    <property type="protein sequence ID" value="NWK13220.1"/>
    <property type="molecule type" value="Genomic_DNA"/>
</dbReference>
<dbReference type="Proteomes" id="UP000535457">
    <property type="component" value="Unassembled WGS sequence"/>
</dbReference>
<keyword evidence="5" id="KW-0238">DNA-binding</keyword>
<dbReference type="EMBL" id="JACATF010000009">
    <property type="protein sequence ID" value="NWK07448.1"/>
    <property type="molecule type" value="Genomic_DNA"/>
</dbReference>
<dbReference type="InterPro" id="IPR011335">
    <property type="entry name" value="Restrct_endonuc-II-like"/>
</dbReference>
<evidence type="ECO:0000313" key="16">
    <source>
        <dbReference type="Proteomes" id="UP000520052"/>
    </source>
</evidence>
<evidence type="ECO:0000313" key="9">
    <source>
        <dbReference type="EMBL" id="NWJ19657.1"/>
    </source>
</evidence>
<dbReference type="AlphaFoldDB" id="A0A7K4M7Z9"/>
<evidence type="ECO:0000256" key="3">
    <source>
        <dbReference type="ARBA" id="ARBA00022763"/>
    </source>
</evidence>
<evidence type="ECO:0000313" key="18">
    <source>
        <dbReference type="Proteomes" id="UP000547822"/>
    </source>
</evidence>
<dbReference type="Proteomes" id="UP000575480">
    <property type="component" value="Unassembled WGS sequence"/>
</dbReference>
<keyword evidence="3" id="KW-0227">DNA damage</keyword>
<dbReference type="Proteomes" id="UP000520052">
    <property type="component" value="Unassembled WGS sequence"/>
</dbReference>
<comment type="caution">
    <text evidence="9">The sequence shown here is derived from an EMBL/GenBank/DDBJ whole genome shotgun (WGS) entry which is preliminary data.</text>
</comment>
<evidence type="ECO:0000256" key="1">
    <source>
        <dbReference type="ARBA" id="ARBA00022722"/>
    </source>
</evidence>
<evidence type="ECO:0000313" key="10">
    <source>
        <dbReference type="EMBL" id="NWJ28052.1"/>
    </source>
</evidence>
<dbReference type="SUPFAM" id="SSF52980">
    <property type="entry name" value="Restriction endonuclease-like"/>
    <property type="match status" value="1"/>
</dbReference>
<evidence type="ECO:0000256" key="4">
    <source>
        <dbReference type="ARBA" id="ARBA00022801"/>
    </source>
</evidence>
<dbReference type="Proteomes" id="UP000559282">
    <property type="component" value="Unassembled WGS sequence"/>
</dbReference>
<feature type="domain" description="Helix-hairpin-helix DNA-binding motif class 1" evidence="7">
    <location>
        <begin position="158"/>
        <end position="177"/>
    </location>
</feature>
<dbReference type="SMART" id="SM00278">
    <property type="entry name" value="HhH1"/>
    <property type="match status" value="2"/>
</dbReference>
<keyword evidence="2" id="KW-0255">Endonuclease</keyword>
<dbReference type="Pfam" id="PF14520">
    <property type="entry name" value="HHH_5"/>
    <property type="match status" value="1"/>
</dbReference>
<protein>
    <submittedName>
        <fullName evidence="9">Heavy metal resistance protein CzcA</fullName>
    </submittedName>
</protein>
<dbReference type="EMBL" id="JACATE010000002">
    <property type="protein sequence ID" value="NWJ28052.1"/>
    <property type="molecule type" value="Genomic_DNA"/>
</dbReference>
<dbReference type="EMBL" id="JACATC010000002">
    <property type="protein sequence ID" value="NWJ83426.1"/>
    <property type="molecule type" value="Genomic_DNA"/>
</dbReference>
<evidence type="ECO:0000313" key="20">
    <source>
        <dbReference type="Proteomes" id="UP000563820"/>
    </source>
</evidence>
<feature type="domain" description="ERCC4" evidence="8">
    <location>
        <begin position="7"/>
        <end position="87"/>
    </location>
</feature>
<dbReference type="PANTHER" id="PTHR10150:SF0">
    <property type="entry name" value="DNA REPAIR ENDONUCLEASE XPF"/>
    <property type="match status" value="1"/>
</dbReference>
<dbReference type="GO" id="GO:0003684">
    <property type="term" value="F:damaged DNA binding"/>
    <property type="evidence" value="ECO:0007669"/>
    <property type="project" value="TreeGrafter"/>
</dbReference>
<reference evidence="16 17" key="1">
    <citation type="journal article" date="2019" name="Environ. Microbiol.">
        <title>Genomics insights into ecotype formation of ammonia-oxidizing archaea in the deep ocean.</title>
        <authorList>
            <person name="Wang Y."/>
            <person name="Huang J.M."/>
            <person name="Cui G.J."/>
            <person name="Nunoura T."/>
            <person name="Takaki Y."/>
            <person name="Li W.L."/>
            <person name="Li J."/>
            <person name="Gao Z.M."/>
            <person name="Takai K."/>
            <person name="Zhang A.Q."/>
            <person name="Stepanauskas R."/>
        </authorList>
    </citation>
    <scope>NUCLEOTIDE SEQUENCE [LARGE SCALE GENOMIC DNA]</scope>
    <source>
        <strain evidence="9 22">L14</strain>
        <strain evidence="11 21">L15a</strain>
        <strain evidence="15 17">L19a</strain>
        <strain evidence="14 19">T1C4</strain>
        <strain evidence="10 20">T1L11</strain>
        <strain evidence="13 18">T1L9</strain>
        <strain evidence="12 16">T3L1</strain>
    </source>
</reference>
<dbReference type="GO" id="GO:0000014">
    <property type="term" value="F:single-stranded DNA endodeoxyribonuclease activity"/>
    <property type="evidence" value="ECO:0007669"/>
    <property type="project" value="TreeGrafter"/>
</dbReference>
<evidence type="ECO:0000313" key="15">
    <source>
        <dbReference type="EMBL" id="NWK13220.1"/>
    </source>
</evidence>
<keyword evidence="4" id="KW-0378">Hydrolase</keyword>